<reference evidence="1 2" key="1">
    <citation type="submission" date="2015-10" db="EMBL/GenBank/DDBJ databases">
        <title>Transcriptomic analysis of a linuron degrading triple-species bacterial consortium.</title>
        <authorList>
            <person name="Albers P."/>
        </authorList>
    </citation>
    <scope>NUCLEOTIDE SEQUENCE [LARGE SCALE GENOMIC DNA]</scope>
    <source>
        <strain evidence="1 2">WDL6</strain>
    </source>
</reference>
<protein>
    <submittedName>
        <fullName evidence="1">Uncharacterized protein</fullName>
    </submittedName>
</protein>
<sequence length="44" mass="4640">MGHERESVGGLGMTMGRYPGAAPETAKRACVEAVKLPERIKAIA</sequence>
<evidence type="ECO:0000313" key="1">
    <source>
        <dbReference type="EMBL" id="KWT68114.1"/>
    </source>
</evidence>
<dbReference type="Proteomes" id="UP000059074">
    <property type="component" value="Unassembled WGS sequence"/>
</dbReference>
<keyword evidence="2" id="KW-1185">Reference proteome</keyword>
<comment type="caution">
    <text evidence="1">The sequence shown here is derived from an EMBL/GenBank/DDBJ whole genome shotgun (WGS) entry which is preliminary data.</text>
</comment>
<gene>
    <name evidence="1" type="ORF">APY04_1856</name>
</gene>
<proteinExistence type="predicted"/>
<name>A0A120CVP7_HYPSL</name>
<dbReference type="PATRIC" id="fig|121290.4.peg.3275"/>
<dbReference type="AlphaFoldDB" id="A0A120CVP7"/>
<dbReference type="EMBL" id="LMTR01000062">
    <property type="protein sequence ID" value="KWT68114.1"/>
    <property type="molecule type" value="Genomic_DNA"/>
</dbReference>
<evidence type="ECO:0000313" key="2">
    <source>
        <dbReference type="Proteomes" id="UP000059074"/>
    </source>
</evidence>
<accession>A0A120CVP7</accession>
<organism evidence="1 2">
    <name type="scientific">Hyphomicrobium sulfonivorans</name>
    <dbReference type="NCBI Taxonomy" id="121290"/>
    <lineage>
        <taxon>Bacteria</taxon>
        <taxon>Pseudomonadati</taxon>
        <taxon>Pseudomonadota</taxon>
        <taxon>Alphaproteobacteria</taxon>
        <taxon>Hyphomicrobiales</taxon>
        <taxon>Hyphomicrobiaceae</taxon>
        <taxon>Hyphomicrobium</taxon>
    </lineage>
</organism>